<dbReference type="FunFam" id="3.40.120.10:FF:000013">
    <property type="entry name" value="Phosphoacetylglucosamine mutase"/>
    <property type="match status" value="1"/>
</dbReference>
<gene>
    <name evidence="21" type="ORF">SJAG_03723</name>
</gene>
<dbReference type="InterPro" id="IPR036900">
    <property type="entry name" value="A-D-PHexomutase_C_sf"/>
</dbReference>
<feature type="binding site" evidence="15">
    <location>
        <begin position="494"/>
        <end position="498"/>
    </location>
    <ligand>
        <name>substrate</name>
    </ligand>
</feature>
<evidence type="ECO:0000256" key="13">
    <source>
        <dbReference type="PIRNR" id="PIRNR016408"/>
    </source>
</evidence>
<evidence type="ECO:0000256" key="4">
    <source>
        <dbReference type="ARBA" id="ARBA00010231"/>
    </source>
</evidence>
<protein>
    <recommendedName>
        <fullName evidence="5 13">Phosphoacetylglucosamine mutase</fullName>
        <shortName evidence="13">PAGM</shortName>
        <ecNumber evidence="5 13">5.4.2.3</ecNumber>
    </recommendedName>
    <alternativeName>
        <fullName evidence="12 13">Acetylglucosamine phosphomutase</fullName>
    </alternativeName>
    <alternativeName>
        <fullName evidence="11 13">N-acetylglucosamine-phosphate mutase</fullName>
    </alternativeName>
</protein>
<evidence type="ECO:0000259" key="17">
    <source>
        <dbReference type="Pfam" id="PF00408"/>
    </source>
</evidence>
<dbReference type="Pfam" id="PF21404">
    <property type="entry name" value="AMG1_III"/>
    <property type="match status" value="1"/>
</dbReference>
<feature type="binding site" evidence="16">
    <location>
        <position position="276"/>
    </location>
    <ligand>
        <name>Mg(2+)</name>
        <dbReference type="ChEBI" id="CHEBI:18420"/>
    </ligand>
</feature>
<dbReference type="GO" id="GO:0006031">
    <property type="term" value="P:chitin biosynthetic process"/>
    <property type="evidence" value="ECO:0000318"/>
    <property type="project" value="GO_Central"/>
</dbReference>
<dbReference type="InterPro" id="IPR049022">
    <property type="entry name" value="AMG1_III"/>
</dbReference>
<feature type="binding site" evidence="15">
    <location>
        <position position="503"/>
    </location>
    <ligand>
        <name>substrate</name>
    </ligand>
</feature>
<dbReference type="GO" id="GO:0000287">
    <property type="term" value="F:magnesium ion binding"/>
    <property type="evidence" value="ECO:0007669"/>
    <property type="project" value="InterPro"/>
</dbReference>
<evidence type="ECO:0000259" key="20">
    <source>
        <dbReference type="Pfam" id="PF21405"/>
    </source>
</evidence>
<comment type="pathway">
    <text evidence="3 13">Nucleotide-sugar biosynthesis; UDP-N-acetyl-alpha-D-glucosamine biosynthesis; N-acetyl-alpha-D-glucosamine 1-phosphate from alpha-D-glucosamine 6-phosphate (route I): step 2/2.</text>
</comment>
<feature type="binding site" evidence="16">
    <location>
        <position position="274"/>
    </location>
    <ligand>
        <name>Mg(2+)</name>
        <dbReference type="ChEBI" id="CHEBI:18420"/>
    </ligand>
</feature>
<evidence type="ECO:0000256" key="15">
    <source>
        <dbReference type="PIRSR" id="PIRSR016408-2"/>
    </source>
</evidence>
<evidence type="ECO:0000256" key="1">
    <source>
        <dbReference type="ARBA" id="ARBA00000558"/>
    </source>
</evidence>
<evidence type="ECO:0000256" key="9">
    <source>
        <dbReference type="ARBA" id="ARBA00023235"/>
    </source>
</evidence>
<feature type="domain" description="Phosphoacetylglucosamine mutase AMG1" evidence="19">
    <location>
        <begin position="295"/>
        <end position="433"/>
    </location>
</feature>
<dbReference type="PANTHER" id="PTHR45955:SF1">
    <property type="entry name" value="PHOSPHOACETYLGLUCOSAMINE MUTASE"/>
    <property type="match status" value="1"/>
</dbReference>
<dbReference type="Gene3D" id="3.30.310.50">
    <property type="entry name" value="Alpha-D-phosphohexomutase, C-terminal domain"/>
    <property type="match status" value="1"/>
</dbReference>
<dbReference type="GO" id="GO:0005975">
    <property type="term" value="P:carbohydrate metabolic process"/>
    <property type="evidence" value="ECO:0007669"/>
    <property type="project" value="InterPro"/>
</dbReference>
<feature type="domain" description="Alpha-D-phosphohexomutase alpha/beta/alpha" evidence="18">
    <location>
        <begin position="43"/>
        <end position="74"/>
    </location>
</feature>
<dbReference type="RefSeq" id="XP_002174858.1">
    <property type="nucleotide sequence ID" value="XM_002174822.2"/>
</dbReference>
<keyword evidence="6" id="KW-0597">Phosphoprotein</keyword>
<dbReference type="SUPFAM" id="SSF55957">
    <property type="entry name" value="Phosphoglucomutase, C-terminal domain"/>
    <property type="match status" value="1"/>
</dbReference>
<comment type="catalytic activity">
    <reaction evidence="1 13">
        <text>N-acetyl-alpha-D-glucosamine 1-phosphate = N-acetyl-D-glucosamine 6-phosphate</text>
        <dbReference type="Rhea" id="RHEA:23804"/>
        <dbReference type="ChEBI" id="CHEBI:57513"/>
        <dbReference type="ChEBI" id="CHEBI:57776"/>
        <dbReference type="EC" id="5.4.2.3"/>
    </reaction>
</comment>
<dbReference type="GO" id="GO:0004610">
    <property type="term" value="F:phosphoacetylglucosamine mutase activity"/>
    <property type="evidence" value="ECO:0000318"/>
    <property type="project" value="GO_Central"/>
</dbReference>
<evidence type="ECO:0000313" key="22">
    <source>
        <dbReference type="Proteomes" id="UP000001744"/>
    </source>
</evidence>
<evidence type="ECO:0000256" key="2">
    <source>
        <dbReference type="ARBA" id="ARBA00004123"/>
    </source>
</evidence>
<evidence type="ECO:0000313" key="21">
    <source>
        <dbReference type="EMBL" id="EEB08565.1"/>
    </source>
</evidence>
<dbReference type="FunFam" id="3.30.310.50:FF:000003">
    <property type="entry name" value="Phosphoacetylglucosamine mutase"/>
    <property type="match status" value="1"/>
</dbReference>
<dbReference type="AlphaFoldDB" id="B6K2S5"/>
<evidence type="ECO:0000256" key="12">
    <source>
        <dbReference type="ARBA" id="ARBA00032065"/>
    </source>
</evidence>
<evidence type="ECO:0000256" key="8">
    <source>
        <dbReference type="ARBA" id="ARBA00022842"/>
    </source>
</evidence>
<dbReference type="InterPro" id="IPR016066">
    <property type="entry name" value="A-D-PHexomutase_CS"/>
</dbReference>
<evidence type="ECO:0000256" key="14">
    <source>
        <dbReference type="PIRSR" id="PIRSR016408-1"/>
    </source>
</evidence>
<dbReference type="InterPro" id="IPR016055">
    <property type="entry name" value="A-D-PHexomutase_a/b/a-I/II/III"/>
</dbReference>
<feature type="binding site" evidence="16">
    <location>
        <position position="278"/>
    </location>
    <ligand>
        <name>Mg(2+)</name>
        <dbReference type="ChEBI" id="CHEBI:18420"/>
    </ligand>
</feature>
<dbReference type="GeneID" id="7052239"/>
<dbReference type="STRING" id="402676.B6K2S5"/>
<feature type="active site" description="Phosphoserine intermediate" evidence="14">
    <location>
        <position position="51"/>
    </location>
</feature>
<dbReference type="InterPro" id="IPR005843">
    <property type="entry name" value="A-D-PHexomutase_C"/>
</dbReference>
<dbReference type="GO" id="GO:0005634">
    <property type="term" value="C:nucleus"/>
    <property type="evidence" value="ECO:0007669"/>
    <property type="project" value="UniProtKB-SubCell"/>
</dbReference>
<feature type="domain" description="Alpha-D-phosphohexomutase alpha/beta/alpha" evidence="18">
    <location>
        <begin position="108"/>
        <end position="160"/>
    </location>
</feature>
<evidence type="ECO:0000259" key="18">
    <source>
        <dbReference type="Pfam" id="PF02878"/>
    </source>
</evidence>
<dbReference type="PIRSF" id="PIRSF016408">
    <property type="entry name" value="PAGM"/>
    <property type="match status" value="1"/>
</dbReference>
<evidence type="ECO:0000259" key="19">
    <source>
        <dbReference type="Pfam" id="PF21404"/>
    </source>
</evidence>
<dbReference type="PROSITE" id="PS00710">
    <property type="entry name" value="PGM_PMM"/>
    <property type="match status" value="1"/>
</dbReference>
<feature type="domain" description="Phosphoacetylglucosamine mutase AMG1" evidence="20">
    <location>
        <begin position="197"/>
        <end position="281"/>
    </location>
</feature>
<keyword evidence="22" id="KW-1185">Reference proteome</keyword>
<accession>B6K2S5</accession>
<dbReference type="GO" id="GO:0006048">
    <property type="term" value="P:UDP-N-acetylglucosamine biosynthetic process"/>
    <property type="evidence" value="ECO:0000318"/>
    <property type="project" value="GO_Central"/>
</dbReference>
<evidence type="ECO:0000256" key="7">
    <source>
        <dbReference type="ARBA" id="ARBA00022723"/>
    </source>
</evidence>
<dbReference type="EC" id="5.4.2.3" evidence="5 13"/>
<feature type="domain" description="Alpha-D-phosphohexomutase C-terminal" evidence="17">
    <location>
        <begin position="486"/>
        <end position="523"/>
    </location>
</feature>
<dbReference type="VEuPathDB" id="FungiDB:SJAG_03723"/>
<feature type="binding site" evidence="15">
    <location>
        <begin position="368"/>
        <end position="370"/>
    </location>
    <ligand>
        <name>substrate</name>
    </ligand>
</feature>
<evidence type="ECO:0000256" key="3">
    <source>
        <dbReference type="ARBA" id="ARBA00004865"/>
    </source>
</evidence>
<dbReference type="CDD" id="cd03086">
    <property type="entry name" value="PGM3"/>
    <property type="match status" value="1"/>
</dbReference>
<proteinExistence type="inferred from homology"/>
<dbReference type="UniPathway" id="UPA00113">
    <property type="reaction ID" value="UER00530"/>
</dbReference>
<dbReference type="PANTHER" id="PTHR45955">
    <property type="entry name" value="PHOSPHOACETYLGLUCOSAMINE MUTASE"/>
    <property type="match status" value="1"/>
</dbReference>
<evidence type="ECO:0000256" key="5">
    <source>
        <dbReference type="ARBA" id="ARBA00012731"/>
    </source>
</evidence>
<dbReference type="EMBL" id="KE651167">
    <property type="protein sequence ID" value="EEB08565.1"/>
    <property type="molecule type" value="Genomic_DNA"/>
</dbReference>
<dbReference type="OrthoDB" id="1928at2759"/>
<keyword evidence="9 13" id="KW-0413">Isomerase</keyword>
<evidence type="ECO:0000256" key="6">
    <source>
        <dbReference type="ARBA" id="ARBA00022553"/>
    </source>
</evidence>
<evidence type="ECO:0000256" key="10">
    <source>
        <dbReference type="ARBA" id="ARBA00023242"/>
    </source>
</evidence>
<comment type="subcellular location">
    <subcellularLocation>
        <location evidence="2">Nucleus</location>
    </subcellularLocation>
</comment>
<dbReference type="Proteomes" id="UP000001744">
    <property type="component" value="Unassembled WGS sequence"/>
</dbReference>
<feature type="binding site" description="via phosphate group" evidence="16">
    <location>
        <position position="51"/>
    </location>
    <ligand>
        <name>Mg(2+)</name>
        <dbReference type="ChEBI" id="CHEBI:18420"/>
    </ligand>
</feature>
<dbReference type="JaponicusDB" id="SJAG_03723"/>
<keyword evidence="8 13" id="KW-0460">Magnesium</keyword>
<dbReference type="SUPFAM" id="SSF53738">
    <property type="entry name" value="Phosphoglucomutase, first 3 domains"/>
    <property type="match status" value="3"/>
</dbReference>
<evidence type="ECO:0000256" key="16">
    <source>
        <dbReference type="PIRSR" id="PIRSR016408-3"/>
    </source>
</evidence>
<dbReference type="Pfam" id="PF21405">
    <property type="entry name" value="AMG1_II"/>
    <property type="match status" value="1"/>
</dbReference>
<dbReference type="InterPro" id="IPR005844">
    <property type="entry name" value="A-D-PHexomutase_a/b/a-I"/>
</dbReference>
<dbReference type="OMA" id="WEAYATK"/>
<reference evidence="21 22" key="1">
    <citation type="journal article" date="2011" name="Science">
        <title>Comparative functional genomics of the fission yeasts.</title>
        <authorList>
            <person name="Rhind N."/>
            <person name="Chen Z."/>
            <person name="Yassour M."/>
            <person name="Thompson D.A."/>
            <person name="Haas B.J."/>
            <person name="Habib N."/>
            <person name="Wapinski I."/>
            <person name="Roy S."/>
            <person name="Lin M.F."/>
            <person name="Heiman D.I."/>
            <person name="Young S.K."/>
            <person name="Furuya K."/>
            <person name="Guo Y."/>
            <person name="Pidoux A."/>
            <person name="Chen H.M."/>
            <person name="Robbertse B."/>
            <person name="Goldberg J.M."/>
            <person name="Aoki K."/>
            <person name="Bayne E.H."/>
            <person name="Berlin A.M."/>
            <person name="Desjardins C.A."/>
            <person name="Dobbs E."/>
            <person name="Dukaj L."/>
            <person name="Fan L."/>
            <person name="FitzGerald M.G."/>
            <person name="French C."/>
            <person name="Gujja S."/>
            <person name="Hansen K."/>
            <person name="Keifenheim D."/>
            <person name="Levin J.Z."/>
            <person name="Mosher R.A."/>
            <person name="Mueller C.A."/>
            <person name="Pfiffner J."/>
            <person name="Priest M."/>
            <person name="Russ C."/>
            <person name="Smialowska A."/>
            <person name="Swoboda P."/>
            <person name="Sykes S.M."/>
            <person name="Vaughn M."/>
            <person name="Vengrova S."/>
            <person name="Yoder R."/>
            <person name="Zeng Q."/>
            <person name="Allshire R."/>
            <person name="Baulcombe D."/>
            <person name="Birren B.W."/>
            <person name="Brown W."/>
            <person name="Ekwall K."/>
            <person name="Kellis M."/>
            <person name="Leatherwood J."/>
            <person name="Levin H."/>
            <person name="Margalit H."/>
            <person name="Martienssen R."/>
            <person name="Nieduszynski C.A."/>
            <person name="Spatafora J.W."/>
            <person name="Friedman N."/>
            <person name="Dalgaard J.Z."/>
            <person name="Baumann P."/>
            <person name="Niki H."/>
            <person name="Regev A."/>
            <person name="Nusbaum C."/>
        </authorList>
    </citation>
    <scope>NUCLEOTIDE SEQUENCE [LARGE SCALE GENOMIC DNA]</scope>
    <source>
        <strain evidence="22">yFS275 / FY16936</strain>
    </source>
</reference>
<dbReference type="InterPro" id="IPR016657">
    <property type="entry name" value="PAGM"/>
</dbReference>
<organism evidence="21 22">
    <name type="scientific">Schizosaccharomyces japonicus (strain yFS275 / FY16936)</name>
    <name type="common">Fission yeast</name>
    <dbReference type="NCBI Taxonomy" id="402676"/>
    <lineage>
        <taxon>Eukaryota</taxon>
        <taxon>Fungi</taxon>
        <taxon>Dikarya</taxon>
        <taxon>Ascomycota</taxon>
        <taxon>Taphrinomycotina</taxon>
        <taxon>Schizosaccharomycetes</taxon>
        <taxon>Schizosaccharomycetales</taxon>
        <taxon>Schizosaccharomycetaceae</taxon>
        <taxon>Schizosaccharomyces</taxon>
    </lineage>
</organism>
<dbReference type="Pfam" id="PF00408">
    <property type="entry name" value="PGM_PMM_IV"/>
    <property type="match status" value="1"/>
</dbReference>
<dbReference type="eggNOG" id="KOG2537">
    <property type="taxonomic scope" value="Eukaryota"/>
</dbReference>
<dbReference type="HOGENOM" id="CLU_022890_1_0_1"/>
<comment type="cofactor">
    <cofactor evidence="13 16">
        <name>Mg(2+)</name>
        <dbReference type="ChEBI" id="CHEBI:18420"/>
    </cofactor>
    <text evidence="13 16">Binds 1 Mg(2+) ion per subunit.</text>
</comment>
<evidence type="ECO:0000256" key="11">
    <source>
        <dbReference type="ARBA" id="ARBA00031926"/>
    </source>
</evidence>
<dbReference type="InterPro" id="IPR049023">
    <property type="entry name" value="AMG1_II"/>
</dbReference>
<dbReference type="Gene3D" id="3.40.120.10">
    <property type="entry name" value="Alpha-D-Glucose-1,6-Bisphosphate, subunit A, domain 3"/>
    <property type="match status" value="2"/>
</dbReference>
<dbReference type="Pfam" id="PF02878">
    <property type="entry name" value="PGM_PMM_I"/>
    <property type="match status" value="2"/>
</dbReference>
<comment type="function">
    <text evidence="13">Catalyzes the conversion of GlcNAc-6-P into GlcNAc-1-P during the synthesis of uridine diphosphate/UDP-GlcNAc, which is a biosynthetic precursor of chitin and also supplies the amino sugars for N-linked oligosaccharides of glycoproteins.</text>
</comment>
<comment type="similarity">
    <text evidence="4 13">Belongs to the phosphohexose mutase family.</text>
</comment>
<name>B6K2S5_SCHJY</name>
<sequence length="528" mass="57741">MTKNTIYTYGTAGFRGKADTLEKAVARCGIAACLRSQQLNGQTIGVMITASHNPVNDNGVKIIDANGGMLDQTWEPLCTRLANASSESELEAAIKEIETVIANPSYSSVKPSVVLASDTRPSSPHLSKTLINALQSRNADFYDYGLLTTPQLHWLIQAINENSEYHVPSSIPHIESYYKTLSSSFVDLCKQFVPFETGKTKLIIDCANGVGAIHLEKLCSMLLPFLEIELVNKNTEQTDLLNKNCGADFVKTTQSLPAGLSGTLSPMQLCASFDGDADRVVFYFVDSAKKFHLLDGDKISVLAAKQLSACIKASQLDLKLGVIQTAYANGASTVYLEDELNIRAECVLTGVKHLEKAAREYDIGVYFEANGHGTVVFSKSCLQKLDTLPANATGEQRSAVNLLKGLSTLCNQAIGDSISDTLMVVFLLQVLGWNAADWLNMYHDLPNALAKATVRNRFEFVCTDADRRLVKPSGLQQIVDEIMRPYESARAFIRASGTEDAVRVYVEASSQKDVDKMMQAIMELLTVY</sequence>
<keyword evidence="7 13" id="KW-0479">Metal-binding</keyword>
<keyword evidence="10" id="KW-0539">Nucleus</keyword>